<accession>E9GMC9</accession>
<dbReference type="OrthoDB" id="10525016at2759"/>
<dbReference type="InParanoid" id="E9GMC9"/>
<protein>
    <submittedName>
        <fullName evidence="1">Uncharacterized protein</fullName>
    </submittedName>
</protein>
<dbReference type="Proteomes" id="UP000000305">
    <property type="component" value="Unassembled WGS sequence"/>
</dbReference>
<sequence>MSSRISDNLAILEPTVLDNVSISRPMPSDAFHELRSNLKKTISEALDHDAVHAIIPKWISRQNHMFRVQMKKLKQMKAQNTISSDTLAKLLEHIRKSYLKLKSADQNWQKCDALSIQ</sequence>
<gene>
    <name evidence="1" type="ORF">DAPPUDRAFT_299548</name>
</gene>
<evidence type="ECO:0000313" key="1">
    <source>
        <dbReference type="EMBL" id="EFX79411.1"/>
    </source>
</evidence>
<reference evidence="1 2" key="1">
    <citation type="journal article" date="2011" name="Science">
        <title>The ecoresponsive genome of Daphnia pulex.</title>
        <authorList>
            <person name="Colbourne J.K."/>
            <person name="Pfrender M.E."/>
            <person name="Gilbert D."/>
            <person name="Thomas W.K."/>
            <person name="Tucker A."/>
            <person name="Oakley T.H."/>
            <person name="Tokishita S."/>
            <person name="Aerts A."/>
            <person name="Arnold G.J."/>
            <person name="Basu M.K."/>
            <person name="Bauer D.J."/>
            <person name="Caceres C.E."/>
            <person name="Carmel L."/>
            <person name="Casola C."/>
            <person name="Choi J.H."/>
            <person name="Detter J.C."/>
            <person name="Dong Q."/>
            <person name="Dusheyko S."/>
            <person name="Eads B.D."/>
            <person name="Frohlich T."/>
            <person name="Geiler-Samerotte K.A."/>
            <person name="Gerlach D."/>
            <person name="Hatcher P."/>
            <person name="Jogdeo S."/>
            <person name="Krijgsveld J."/>
            <person name="Kriventseva E.V."/>
            <person name="Kultz D."/>
            <person name="Laforsch C."/>
            <person name="Lindquist E."/>
            <person name="Lopez J."/>
            <person name="Manak J.R."/>
            <person name="Muller J."/>
            <person name="Pangilinan J."/>
            <person name="Patwardhan R.P."/>
            <person name="Pitluck S."/>
            <person name="Pritham E.J."/>
            <person name="Rechtsteiner A."/>
            <person name="Rho M."/>
            <person name="Rogozin I.B."/>
            <person name="Sakarya O."/>
            <person name="Salamov A."/>
            <person name="Schaack S."/>
            <person name="Shapiro H."/>
            <person name="Shiga Y."/>
            <person name="Skalitzky C."/>
            <person name="Smith Z."/>
            <person name="Souvorov A."/>
            <person name="Sung W."/>
            <person name="Tang Z."/>
            <person name="Tsuchiya D."/>
            <person name="Tu H."/>
            <person name="Vos H."/>
            <person name="Wang M."/>
            <person name="Wolf Y.I."/>
            <person name="Yamagata H."/>
            <person name="Yamada T."/>
            <person name="Ye Y."/>
            <person name="Shaw J.R."/>
            <person name="Andrews J."/>
            <person name="Crease T.J."/>
            <person name="Tang H."/>
            <person name="Lucas S.M."/>
            <person name="Robertson H.M."/>
            <person name="Bork P."/>
            <person name="Koonin E.V."/>
            <person name="Zdobnov E.M."/>
            <person name="Grigoriev I.V."/>
            <person name="Lynch M."/>
            <person name="Boore J.L."/>
        </authorList>
    </citation>
    <scope>NUCLEOTIDE SEQUENCE [LARGE SCALE GENOMIC DNA]</scope>
</reference>
<dbReference type="AlphaFoldDB" id="E9GMC9"/>
<organism evidence="1 2">
    <name type="scientific">Daphnia pulex</name>
    <name type="common">Water flea</name>
    <dbReference type="NCBI Taxonomy" id="6669"/>
    <lineage>
        <taxon>Eukaryota</taxon>
        <taxon>Metazoa</taxon>
        <taxon>Ecdysozoa</taxon>
        <taxon>Arthropoda</taxon>
        <taxon>Crustacea</taxon>
        <taxon>Branchiopoda</taxon>
        <taxon>Diplostraca</taxon>
        <taxon>Cladocera</taxon>
        <taxon>Anomopoda</taxon>
        <taxon>Daphniidae</taxon>
        <taxon>Daphnia</taxon>
    </lineage>
</organism>
<keyword evidence="2" id="KW-1185">Reference proteome</keyword>
<dbReference type="KEGG" id="dpx:DAPPUDRAFT_299548"/>
<dbReference type="HOGENOM" id="CLU_2087223_0_0_1"/>
<evidence type="ECO:0000313" key="2">
    <source>
        <dbReference type="Proteomes" id="UP000000305"/>
    </source>
</evidence>
<proteinExistence type="predicted"/>
<name>E9GMC9_DAPPU</name>
<dbReference type="EMBL" id="GL732552">
    <property type="protein sequence ID" value="EFX79411.1"/>
    <property type="molecule type" value="Genomic_DNA"/>
</dbReference>